<evidence type="ECO:0000256" key="2">
    <source>
        <dbReference type="ARBA" id="ARBA00004496"/>
    </source>
</evidence>
<evidence type="ECO:0000256" key="1">
    <source>
        <dbReference type="ARBA" id="ARBA00004123"/>
    </source>
</evidence>
<reference evidence="7 8" key="1">
    <citation type="journal article" date="2013" name="Proc. Natl. Acad. Sci. U.S.A.">
        <title>Fine-scale variation in meiotic recombination in Mimulus inferred from population shotgun sequencing.</title>
        <authorList>
            <person name="Hellsten U."/>
            <person name="Wright K.M."/>
            <person name="Jenkins J."/>
            <person name="Shu S."/>
            <person name="Yuan Y."/>
            <person name="Wessler S.R."/>
            <person name="Schmutz J."/>
            <person name="Willis J.H."/>
            <person name="Rokhsar D.S."/>
        </authorList>
    </citation>
    <scope>NUCLEOTIDE SEQUENCE [LARGE SCALE GENOMIC DNA]</scope>
    <source>
        <strain evidence="8">cv. DUN x IM62</strain>
    </source>
</reference>
<dbReference type="Proteomes" id="UP000030748">
    <property type="component" value="Unassembled WGS sequence"/>
</dbReference>
<keyword evidence="5" id="KW-0539">Nucleus</keyword>
<sequence>MSSATDSPVAASHRKSRSSSSIMELSCSSRRRESPFLKLLMPPSMVGPGCHPGIDRSAFAGLIDAGSAVVATTSVTIILIEKNKIESSERQMFNSSAIQKLSVMAAKPQRFRHLAETTPLGAAAKKHRSLTTSAADSDPNPMKHAFSKYATYLNDLNDKRERVVKASRDITMNSKKVIFQVHRISKHNKDEVLEKAEKDLAAVMDQYISRLVKELQGTDFWKLRRAYSPGVQEYVEAATLCNFCKTGALLNLDEINASLQTLSDPSVEPLQINVLDYLLGLADLTGELMRLAIGRISDGELEYAQKICTFVREIYRELLLIAPKMEDSSDMKSKMDTMLQSVMKIENACFSVRVRGSEYIPFLGSEDTSFSWLGASNAE</sequence>
<evidence type="ECO:0000256" key="5">
    <source>
        <dbReference type="ARBA" id="ARBA00023242"/>
    </source>
</evidence>
<dbReference type="GO" id="GO:0005737">
    <property type="term" value="C:cytoplasm"/>
    <property type="evidence" value="ECO:0000318"/>
    <property type="project" value="GO_Central"/>
</dbReference>
<gene>
    <name evidence="7" type="ORF">MIMGU_mgv1a008279mg</name>
</gene>
<dbReference type="Gene3D" id="1.20.58.200">
    <property type="entry name" value="Translin, domain 2"/>
    <property type="match status" value="1"/>
</dbReference>
<evidence type="ECO:0008006" key="9">
    <source>
        <dbReference type="Google" id="ProtNLM"/>
    </source>
</evidence>
<dbReference type="GO" id="GO:0003723">
    <property type="term" value="F:RNA binding"/>
    <property type="evidence" value="ECO:0000318"/>
    <property type="project" value="GO_Central"/>
</dbReference>
<dbReference type="FunFam" id="1.20.58.200:FF:000001">
    <property type="entry name" value="Translin-associated factor X"/>
    <property type="match status" value="1"/>
</dbReference>
<keyword evidence="4" id="KW-0963">Cytoplasm</keyword>
<feature type="region of interest" description="Disordered" evidence="6">
    <location>
        <begin position="1"/>
        <end position="26"/>
    </location>
</feature>
<dbReference type="InterPro" id="IPR016068">
    <property type="entry name" value="Translin_N"/>
</dbReference>
<dbReference type="GO" id="GO:0005634">
    <property type="term" value="C:nucleus"/>
    <property type="evidence" value="ECO:0000318"/>
    <property type="project" value="GO_Central"/>
</dbReference>
<comment type="subcellular location">
    <subcellularLocation>
        <location evidence="2">Cytoplasm</location>
    </subcellularLocation>
    <subcellularLocation>
        <location evidence="1">Nucleus</location>
    </subcellularLocation>
</comment>
<evidence type="ECO:0000256" key="6">
    <source>
        <dbReference type="SAM" id="MobiDB-lite"/>
    </source>
</evidence>
<name>A0A022QLR6_ERYGU</name>
<dbReference type="Pfam" id="PF01997">
    <property type="entry name" value="Translin"/>
    <property type="match status" value="1"/>
</dbReference>
<dbReference type="CDD" id="cd14820">
    <property type="entry name" value="TRAX"/>
    <property type="match status" value="1"/>
</dbReference>
<dbReference type="eggNOG" id="KOG3066">
    <property type="taxonomic scope" value="Eukaryota"/>
</dbReference>
<evidence type="ECO:0000313" key="8">
    <source>
        <dbReference type="Proteomes" id="UP000030748"/>
    </source>
</evidence>
<organism evidence="7 8">
    <name type="scientific">Erythranthe guttata</name>
    <name type="common">Yellow monkey flower</name>
    <name type="synonym">Mimulus guttatus</name>
    <dbReference type="NCBI Taxonomy" id="4155"/>
    <lineage>
        <taxon>Eukaryota</taxon>
        <taxon>Viridiplantae</taxon>
        <taxon>Streptophyta</taxon>
        <taxon>Embryophyta</taxon>
        <taxon>Tracheophyta</taxon>
        <taxon>Spermatophyta</taxon>
        <taxon>Magnoliopsida</taxon>
        <taxon>eudicotyledons</taxon>
        <taxon>Gunneridae</taxon>
        <taxon>Pentapetalae</taxon>
        <taxon>asterids</taxon>
        <taxon>lamiids</taxon>
        <taxon>Lamiales</taxon>
        <taxon>Phrymaceae</taxon>
        <taxon>Erythranthe</taxon>
    </lineage>
</organism>
<evidence type="ECO:0000256" key="3">
    <source>
        <dbReference type="ARBA" id="ARBA00005902"/>
    </source>
</evidence>
<proteinExistence type="inferred from homology"/>
<dbReference type="InterPro" id="IPR002848">
    <property type="entry name" value="Translin_fam"/>
</dbReference>
<dbReference type="Gene3D" id="1.20.58.190">
    <property type="entry name" value="Translin, domain 1"/>
    <property type="match status" value="1"/>
</dbReference>
<comment type="similarity">
    <text evidence="3">Belongs to the translin family.</text>
</comment>
<accession>A0A022QLR6</accession>
<evidence type="ECO:0000256" key="4">
    <source>
        <dbReference type="ARBA" id="ARBA00022490"/>
    </source>
</evidence>
<protein>
    <recommendedName>
        <fullName evidence="9">Translin-associated protein X</fullName>
    </recommendedName>
</protein>
<dbReference type="AlphaFoldDB" id="A0A022QLR6"/>
<dbReference type="EMBL" id="KI631311">
    <property type="protein sequence ID" value="EYU28891.1"/>
    <property type="molecule type" value="Genomic_DNA"/>
</dbReference>
<dbReference type="SUPFAM" id="SSF74784">
    <property type="entry name" value="Translin"/>
    <property type="match status" value="1"/>
</dbReference>
<dbReference type="GO" id="GO:0043565">
    <property type="term" value="F:sequence-specific DNA binding"/>
    <property type="evidence" value="ECO:0007669"/>
    <property type="project" value="InterPro"/>
</dbReference>
<dbReference type="InterPro" id="IPR036081">
    <property type="entry name" value="Translin_sf"/>
</dbReference>
<dbReference type="STRING" id="4155.A0A022QLR6"/>
<keyword evidence="8" id="KW-1185">Reference proteome</keyword>
<dbReference type="PANTHER" id="PTHR10741">
    <property type="entry name" value="TRANSLIN AND TRANSLIN ASSOCIATED PROTEIN X"/>
    <property type="match status" value="1"/>
</dbReference>
<dbReference type="InterPro" id="IPR016069">
    <property type="entry name" value="Translin_C"/>
</dbReference>
<dbReference type="GO" id="GO:0004521">
    <property type="term" value="F:RNA endonuclease activity"/>
    <property type="evidence" value="ECO:0000318"/>
    <property type="project" value="GO_Central"/>
</dbReference>
<evidence type="ECO:0000313" key="7">
    <source>
        <dbReference type="EMBL" id="EYU28891.1"/>
    </source>
</evidence>